<accession>A0A2S5R8N1</accession>
<evidence type="ECO:0000313" key="1">
    <source>
        <dbReference type="EMBL" id="PPE03684.1"/>
    </source>
</evidence>
<evidence type="ECO:0000313" key="2">
    <source>
        <dbReference type="Proteomes" id="UP000239425"/>
    </source>
</evidence>
<protein>
    <submittedName>
        <fullName evidence="1">Uncharacterized protein</fullName>
    </submittedName>
</protein>
<dbReference type="AlphaFoldDB" id="A0A2S5R8N1"/>
<name>A0A2S5R8N1_9PROT</name>
<reference evidence="1 2" key="1">
    <citation type="submission" date="2017-11" db="EMBL/GenBank/DDBJ databases">
        <title>Comparative genomic analysis of Holospora spp., intranuclear symbionts of paramecia.</title>
        <authorList>
            <person name="Garushyants S.K."/>
            <person name="Beliavskaya A."/>
            <person name="Malko D.B."/>
            <person name="Logacheva M.D."/>
            <person name="Rautian M.S."/>
            <person name="Gelfand M.S."/>
        </authorList>
    </citation>
    <scope>NUCLEOTIDE SEQUENCE [LARGE SCALE GENOMIC DNA]</scope>
    <source>
        <strain evidence="2">02AZ16</strain>
    </source>
</reference>
<organism evidence="1 2">
    <name type="scientific">Holospora curviuscula</name>
    <dbReference type="NCBI Taxonomy" id="1082868"/>
    <lineage>
        <taxon>Bacteria</taxon>
        <taxon>Pseudomonadati</taxon>
        <taxon>Pseudomonadota</taxon>
        <taxon>Alphaproteobacteria</taxon>
        <taxon>Holosporales</taxon>
        <taxon>Holosporaceae</taxon>
        <taxon>Holospora</taxon>
    </lineage>
</organism>
<dbReference type="Proteomes" id="UP000239425">
    <property type="component" value="Unassembled WGS sequence"/>
</dbReference>
<dbReference type="RefSeq" id="WP_104206921.1">
    <property type="nucleotide sequence ID" value="NZ_PHHC01000084.1"/>
</dbReference>
<keyword evidence="2" id="KW-1185">Reference proteome</keyword>
<dbReference type="EMBL" id="PHHC01000084">
    <property type="protein sequence ID" value="PPE03684.1"/>
    <property type="molecule type" value="Genomic_DNA"/>
</dbReference>
<proteinExistence type="predicted"/>
<sequence>MTIKKQCFLDSCLDKEDLLEKLLPEVLSQSMVAAQVWLQSIHKRLQACQRNNSMAQEQGNLTAKQQLFVTNQQLFNIIAQGQLLCRHLKLLDTRKNQPILEQQNQQHGSDTTVRRIIVYFSTRF</sequence>
<gene>
    <name evidence="1" type="ORF">HCUR_00914</name>
</gene>
<comment type="caution">
    <text evidence="1">The sequence shown here is derived from an EMBL/GenBank/DDBJ whole genome shotgun (WGS) entry which is preliminary data.</text>
</comment>